<dbReference type="OrthoDB" id="427777at2759"/>
<comment type="similarity">
    <text evidence="3">Belongs to the TBCC family.</text>
</comment>
<comment type="subcellular location">
    <subcellularLocation>
        <location evidence="1">Cytoplasm</location>
        <location evidence="1">Cytoskeleton</location>
        <location evidence="1">Microtubule organizing center</location>
        <location evidence="1">Centrosome</location>
    </subcellularLocation>
    <subcellularLocation>
        <location evidence="2">Cytoplasm</location>
        <location evidence="2">Cytoskeleton</location>
        <location evidence="2">Spindle pole</location>
    </subcellularLocation>
</comment>
<dbReference type="InterPro" id="IPR006599">
    <property type="entry name" value="CARP_motif"/>
</dbReference>
<protein>
    <recommendedName>
        <fullName evidence="4">TBCC domain-containing protein 1</fullName>
    </recommendedName>
</protein>
<evidence type="ECO:0000259" key="8">
    <source>
        <dbReference type="PROSITE" id="PS51329"/>
    </source>
</evidence>
<accession>A0A8J6AQ49</accession>
<dbReference type="PROSITE" id="PS51329">
    <property type="entry name" value="C_CAP_COFACTOR_C"/>
    <property type="match status" value="1"/>
</dbReference>
<dbReference type="GO" id="GO:0000922">
    <property type="term" value="C:spindle pole"/>
    <property type="evidence" value="ECO:0007669"/>
    <property type="project" value="UniProtKB-SubCell"/>
</dbReference>
<dbReference type="InterPro" id="IPR012945">
    <property type="entry name" value="Tubulin-bd_cofactor_C_dom"/>
</dbReference>
<keyword evidence="10" id="KW-1185">Reference proteome</keyword>
<dbReference type="InterPro" id="IPR017901">
    <property type="entry name" value="C-CAP_CF_C-like"/>
</dbReference>
<name>A0A8J6AQ49_9EUKA</name>
<dbReference type="SMART" id="SM00673">
    <property type="entry name" value="CARP"/>
    <property type="match status" value="1"/>
</dbReference>
<dbReference type="Pfam" id="PF07986">
    <property type="entry name" value="TBCC"/>
    <property type="match status" value="1"/>
</dbReference>
<dbReference type="InterPro" id="IPR039589">
    <property type="entry name" value="TBCC1"/>
</dbReference>
<dbReference type="Proteomes" id="UP000717585">
    <property type="component" value="Unassembled WGS sequence"/>
</dbReference>
<dbReference type="PANTHER" id="PTHR16052">
    <property type="entry name" value="TBCC DOMAIN-CONTAINING PROTEIN 1"/>
    <property type="match status" value="1"/>
</dbReference>
<evidence type="ECO:0000256" key="4">
    <source>
        <dbReference type="ARBA" id="ARBA00017559"/>
    </source>
</evidence>
<evidence type="ECO:0000313" key="9">
    <source>
        <dbReference type="EMBL" id="KAG9390976.1"/>
    </source>
</evidence>
<dbReference type="InterPro" id="IPR016098">
    <property type="entry name" value="CAP/MinC_C"/>
</dbReference>
<evidence type="ECO:0000256" key="3">
    <source>
        <dbReference type="ARBA" id="ARBA00008848"/>
    </source>
</evidence>
<keyword evidence="5" id="KW-0963">Cytoplasm</keyword>
<dbReference type="AlphaFoldDB" id="A0A8J6AQ49"/>
<dbReference type="PANTHER" id="PTHR16052:SF0">
    <property type="entry name" value="TBCC DOMAIN-CONTAINING PROTEIN 1"/>
    <property type="match status" value="1"/>
</dbReference>
<sequence length="492" mass="52957">MPDSLLWCREEVFDIAKFPLPHNTFTINALPHLARLFASADSSRKYTVSFTTWAKIATQLLHFSNELAQLVFTTFTALKHGQGSQTIPASVDGPEFLAFLFTTLFHTSSFRTRRNTRFPTETSPTAPFPSPHSPASPGSPAYNVSSGPGQAEYQAFVSAHLVTLLSSLSLAVSGTPAVGTVLTVSPRHINALGIFLSGGDGNFQVSALSQLVPELLDASDMIPVPTVVAALNGMFRPDIDDITPDPVAEQPPGMIPREIPTVISGQLKSTVVQSAEGDLVITDCTKSTIYILSPVRTARISGCSECTIVIGAVSGVAIVQECTRMTIIAATTAIHLLASTDSTAHLICKTRPAVLQGCRNVVFGPYNTVFDSLDADLTAAGLSACVNQWDRPVVIGADAWSLQDPGDFYPFVVPFNNDRGMINPASLPEPYASALRQRIEAVSTIHRMVRSDELSRDARAELNAAIQRLFKMWLGATGNARQVTELMTLETR</sequence>
<gene>
    <name evidence="9" type="ORF">J8273_7249</name>
</gene>
<keyword evidence="6" id="KW-0206">Cytoskeleton</keyword>
<feature type="domain" description="C-CAP/cofactor C-like" evidence="8">
    <location>
        <begin position="251"/>
        <end position="393"/>
    </location>
</feature>
<dbReference type="EMBL" id="JAHDYR010000062">
    <property type="protein sequence ID" value="KAG9390976.1"/>
    <property type="molecule type" value="Genomic_DNA"/>
</dbReference>
<feature type="region of interest" description="Disordered" evidence="7">
    <location>
        <begin position="115"/>
        <end position="144"/>
    </location>
</feature>
<dbReference type="GO" id="GO:0005813">
    <property type="term" value="C:centrosome"/>
    <property type="evidence" value="ECO:0007669"/>
    <property type="project" value="UniProtKB-SubCell"/>
</dbReference>
<evidence type="ECO:0000313" key="10">
    <source>
        <dbReference type="Proteomes" id="UP000717585"/>
    </source>
</evidence>
<evidence type="ECO:0000256" key="7">
    <source>
        <dbReference type="SAM" id="MobiDB-lite"/>
    </source>
</evidence>
<organism evidence="9 10">
    <name type="scientific">Carpediemonas membranifera</name>
    <dbReference type="NCBI Taxonomy" id="201153"/>
    <lineage>
        <taxon>Eukaryota</taxon>
        <taxon>Metamonada</taxon>
        <taxon>Carpediemonas-like organisms</taxon>
        <taxon>Carpediemonas</taxon>
    </lineage>
</organism>
<evidence type="ECO:0000256" key="1">
    <source>
        <dbReference type="ARBA" id="ARBA00004300"/>
    </source>
</evidence>
<comment type="caution">
    <text evidence="9">The sequence shown here is derived from an EMBL/GenBank/DDBJ whole genome shotgun (WGS) entry which is preliminary data.</text>
</comment>
<evidence type="ECO:0000256" key="5">
    <source>
        <dbReference type="ARBA" id="ARBA00022490"/>
    </source>
</evidence>
<dbReference type="Gene3D" id="2.160.20.70">
    <property type="match status" value="1"/>
</dbReference>
<reference evidence="9" key="1">
    <citation type="submission" date="2021-05" db="EMBL/GenBank/DDBJ databases">
        <title>A free-living protist that lacks canonical eukaryotic 1 DNA replication and segregation systems.</title>
        <authorList>
            <person name="Salas-Leiva D.E."/>
            <person name="Tromer E.C."/>
            <person name="Curtis B.A."/>
            <person name="Jerlstrom-Hultqvist J."/>
            <person name="Kolisko M."/>
            <person name="Yi Z."/>
            <person name="Salas-Leiva J.S."/>
            <person name="Gallot-Lavallee L."/>
            <person name="Kops G.J.P.L."/>
            <person name="Archibald J.M."/>
            <person name="Simpson A.G.B."/>
            <person name="Roger A.J."/>
        </authorList>
    </citation>
    <scope>NUCLEOTIDE SEQUENCE</scope>
    <source>
        <strain evidence="9">BICM</strain>
    </source>
</reference>
<proteinExistence type="inferred from homology"/>
<evidence type="ECO:0000256" key="6">
    <source>
        <dbReference type="ARBA" id="ARBA00023212"/>
    </source>
</evidence>
<evidence type="ECO:0000256" key="2">
    <source>
        <dbReference type="ARBA" id="ARBA00004647"/>
    </source>
</evidence>